<dbReference type="AlphaFoldDB" id="A0A3P7NN25"/>
<evidence type="ECO:0008006" key="4">
    <source>
        <dbReference type="Google" id="ProtNLM"/>
    </source>
</evidence>
<dbReference type="Proteomes" id="UP000281553">
    <property type="component" value="Unassembled WGS sequence"/>
</dbReference>
<evidence type="ECO:0000313" key="2">
    <source>
        <dbReference type="EMBL" id="VDN09782.1"/>
    </source>
</evidence>
<name>A0A3P7NN25_DIBLA</name>
<dbReference type="SUPFAM" id="SSF103473">
    <property type="entry name" value="MFS general substrate transporter"/>
    <property type="match status" value="1"/>
</dbReference>
<keyword evidence="1" id="KW-0812">Transmembrane</keyword>
<protein>
    <recommendedName>
        <fullName evidence="4">Major facilitator superfamily (MFS) profile domain-containing protein</fullName>
    </recommendedName>
</protein>
<keyword evidence="1" id="KW-0472">Membrane</keyword>
<feature type="transmembrane region" description="Helical" evidence="1">
    <location>
        <begin position="20"/>
        <end position="44"/>
    </location>
</feature>
<dbReference type="OrthoDB" id="410267at2759"/>
<dbReference type="EMBL" id="UYRU01047769">
    <property type="protein sequence ID" value="VDN09782.1"/>
    <property type="molecule type" value="Genomic_DNA"/>
</dbReference>
<keyword evidence="1" id="KW-1133">Transmembrane helix</keyword>
<accession>A0A3P7NN25</accession>
<gene>
    <name evidence="2" type="ORF">DILT_LOCUS5613</name>
</gene>
<keyword evidence="3" id="KW-1185">Reference proteome</keyword>
<dbReference type="InterPro" id="IPR036259">
    <property type="entry name" value="MFS_trans_sf"/>
</dbReference>
<proteinExistence type="predicted"/>
<sequence length="63" mass="6885">MSPYLMSYLNKYVEPVKNSDAIWLSAASLACQGVAMPLSGLILLKIGFRPIVILSCILNRCVV</sequence>
<evidence type="ECO:0000313" key="3">
    <source>
        <dbReference type="Proteomes" id="UP000281553"/>
    </source>
</evidence>
<reference evidence="2 3" key="1">
    <citation type="submission" date="2018-11" db="EMBL/GenBank/DDBJ databases">
        <authorList>
            <consortium name="Pathogen Informatics"/>
        </authorList>
    </citation>
    <scope>NUCLEOTIDE SEQUENCE [LARGE SCALE GENOMIC DNA]</scope>
</reference>
<organism evidence="2 3">
    <name type="scientific">Dibothriocephalus latus</name>
    <name type="common">Fish tapeworm</name>
    <name type="synonym">Diphyllobothrium latum</name>
    <dbReference type="NCBI Taxonomy" id="60516"/>
    <lineage>
        <taxon>Eukaryota</taxon>
        <taxon>Metazoa</taxon>
        <taxon>Spiralia</taxon>
        <taxon>Lophotrochozoa</taxon>
        <taxon>Platyhelminthes</taxon>
        <taxon>Cestoda</taxon>
        <taxon>Eucestoda</taxon>
        <taxon>Diphyllobothriidea</taxon>
        <taxon>Diphyllobothriidae</taxon>
        <taxon>Dibothriocephalus</taxon>
    </lineage>
</organism>
<evidence type="ECO:0000256" key="1">
    <source>
        <dbReference type="SAM" id="Phobius"/>
    </source>
</evidence>